<dbReference type="PROSITE" id="PS50109">
    <property type="entry name" value="HIS_KIN"/>
    <property type="match status" value="1"/>
</dbReference>
<dbReference type="InterPro" id="IPR005467">
    <property type="entry name" value="His_kinase_dom"/>
</dbReference>
<dbReference type="RefSeq" id="WP_148579933.1">
    <property type="nucleotide sequence ID" value="NZ_JAVEUW010000032.1"/>
</dbReference>
<organism evidence="12 13">
    <name type="scientific">Zoogloea oleivorans</name>
    <dbReference type="NCBI Taxonomy" id="1552750"/>
    <lineage>
        <taxon>Bacteria</taxon>
        <taxon>Pseudomonadati</taxon>
        <taxon>Pseudomonadota</taxon>
        <taxon>Betaproteobacteria</taxon>
        <taxon>Rhodocyclales</taxon>
        <taxon>Zoogloeaceae</taxon>
        <taxon>Zoogloea</taxon>
    </lineage>
</organism>
<evidence type="ECO:0000259" key="10">
    <source>
        <dbReference type="PROSITE" id="PS50109"/>
    </source>
</evidence>
<comment type="caution">
    <text evidence="12">The sequence shown here is derived from an EMBL/GenBank/DDBJ whole genome shotgun (WGS) entry which is preliminary data.</text>
</comment>
<evidence type="ECO:0000256" key="2">
    <source>
        <dbReference type="ARBA" id="ARBA00004370"/>
    </source>
</evidence>
<dbReference type="InterPro" id="IPR003594">
    <property type="entry name" value="HATPase_dom"/>
</dbReference>
<dbReference type="EC" id="2.7.13.3" evidence="3"/>
<evidence type="ECO:0000256" key="6">
    <source>
        <dbReference type="ARBA" id="ARBA00022777"/>
    </source>
</evidence>
<evidence type="ECO:0000313" key="13">
    <source>
        <dbReference type="Proteomes" id="UP000389128"/>
    </source>
</evidence>
<feature type="domain" description="HAMP" evidence="11">
    <location>
        <begin position="160"/>
        <end position="212"/>
    </location>
</feature>
<keyword evidence="9" id="KW-0812">Transmembrane</keyword>
<keyword evidence="6" id="KW-0418">Kinase</keyword>
<dbReference type="GO" id="GO:0046983">
    <property type="term" value="F:protein dimerization activity"/>
    <property type="evidence" value="ECO:0007669"/>
    <property type="project" value="InterPro"/>
</dbReference>
<evidence type="ECO:0000256" key="1">
    <source>
        <dbReference type="ARBA" id="ARBA00000085"/>
    </source>
</evidence>
<protein>
    <recommendedName>
        <fullName evidence="3">histidine kinase</fullName>
        <ecNumber evidence="3">2.7.13.3</ecNumber>
    </recommendedName>
</protein>
<keyword evidence="7" id="KW-0902">Two-component regulatory system</keyword>
<feature type="transmembrane region" description="Helical" evidence="9">
    <location>
        <begin position="140"/>
        <end position="159"/>
    </location>
</feature>
<comment type="subcellular location">
    <subcellularLocation>
        <location evidence="2">Membrane</location>
    </subcellularLocation>
</comment>
<accession>A0A6C2CNQ2</accession>
<dbReference type="PANTHER" id="PTHR24421">
    <property type="entry name" value="NITRATE/NITRITE SENSOR PROTEIN NARX-RELATED"/>
    <property type="match status" value="1"/>
</dbReference>
<evidence type="ECO:0000256" key="3">
    <source>
        <dbReference type="ARBA" id="ARBA00012438"/>
    </source>
</evidence>
<dbReference type="Pfam" id="PF02518">
    <property type="entry name" value="HATPase_c"/>
    <property type="match status" value="1"/>
</dbReference>
<dbReference type="InterPro" id="IPR036890">
    <property type="entry name" value="HATPase_C_sf"/>
</dbReference>
<dbReference type="PANTHER" id="PTHR24421:SF58">
    <property type="entry name" value="SIGNAL TRANSDUCTION HISTIDINE-PROTEIN KINASE_PHOSPHATASE UHPB"/>
    <property type="match status" value="1"/>
</dbReference>
<keyword evidence="5" id="KW-0808">Transferase</keyword>
<evidence type="ECO:0000256" key="8">
    <source>
        <dbReference type="SAM" id="Coils"/>
    </source>
</evidence>
<reference evidence="12 13" key="1">
    <citation type="submission" date="2019-01" db="EMBL/GenBank/DDBJ databases">
        <title>Zoogloea oleivorans genome sequencing and assembly.</title>
        <authorList>
            <person name="Tancsics A."/>
            <person name="Farkas M."/>
            <person name="Kriszt B."/>
            <person name="Maroti G."/>
            <person name="Horvath B."/>
        </authorList>
    </citation>
    <scope>NUCLEOTIDE SEQUENCE [LARGE SCALE GENOMIC DNA]</scope>
    <source>
        <strain evidence="12 13">Buc</strain>
    </source>
</reference>
<keyword evidence="9" id="KW-0472">Membrane</keyword>
<keyword evidence="8" id="KW-0175">Coiled coil</keyword>
<dbReference type="OrthoDB" id="9797605at2"/>
<evidence type="ECO:0000256" key="5">
    <source>
        <dbReference type="ARBA" id="ARBA00022679"/>
    </source>
</evidence>
<dbReference type="SMART" id="SM00387">
    <property type="entry name" value="HATPase_c"/>
    <property type="match status" value="1"/>
</dbReference>
<dbReference type="SMART" id="SM00304">
    <property type="entry name" value="HAMP"/>
    <property type="match status" value="1"/>
</dbReference>
<dbReference type="Pfam" id="PF00672">
    <property type="entry name" value="HAMP"/>
    <property type="match status" value="1"/>
</dbReference>
<dbReference type="GO" id="GO:0016020">
    <property type="term" value="C:membrane"/>
    <property type="evidence" value="ECO:0007669"/>
    <property type="project" value="UniProtKB-SubCell"/>
</dbReference>
<dbReference type="Proteomes" id="UP000389128">
    <property type="component" value="Unassembled WGS sequence"/>
</dbReference>
<evidence type="ECO:0000256" key="4">
    <source>
        <dbReference type="ARBA" id="ARBA00022553"/>
    </source>
</evidence>
<dbReference type="InterPro" id="IPR003660">
    <property type="entry name" value="HAMP_dom"/>
</dbReference>
<keyword evidence="13" id="KW-1185">Reference proteome</keyword>
<dbReference type="AlphaFoldDB" id="A0A6C2CNQ2"/>
<sequence>MDLRWRLFGYVLGFALALVAAAAAWVGLALREDVAEEMEASTRLVNVMLAVSAAPESRAHELQVLLESGQLRHVAVFVERSSLEQGVTPAASGPLATLVDYLLEGRQIHERRIPMGSSTLVIRADARAEIHEVLRDGARIIVTLVVFSLGMAVLAWLAAHRALKPVRELEQGLARIGRGEARVSLPPFQLKEFASIAGAIERLSEELAESRAAQQKLARQLLELQETERRELARELHDEFGQALTAVNISAAYIERHAGRASPENLKESARDIGRESTRMIGQVRTLLSQLRPHGLEGLQMVDALNDLVSGWRGRMPEMGIETEFPPTLPVLPPLAGLALYRTLQEALTNVLRHSVASRVRLSLQECGRMLELTVCDNGVGQAADVVPRSRGGLLGMRERAEMAGGHCWLADAPGGGLQVRLSLPLAQG</sequence>
<dbReference type="InterPro" id="IPR050482">
    <property type="entry name" value="Sensor_HK_TwoCompSys"/>
</dbReference>
<dbReference type="Pfam" id="PF07730">
    <property type="entry name" value="HisKA_3"/>
    <property type="match status" value="1"/>
</dbReference>
<evidence type="ECO:0000313" key="12">
    <source>
        <dbReference type="EMBL" id="TYC55073.1"/>
    </source>
</evidence>
<dbReference type="SUPFAM" id="SSF55874">
    <property type="entry name" value="ATPase domain of HSP90 chaperone/DNA topoisomerase II/histidine kinase"/>
    <property type="match status" value="1"/>
</dbReference>
<feature type="transmembrane region" description="Helical" evidence="9">
    <location>
        <begin position="7"/>
        <end position="28"/>
    </location>
</feature>
<keyword evidence="4" id="KW-0597">Phosphoprotein</keyword>
<dbReference type="InterPro" id="IPR011712">
    <property type="entry name" value="Sig_transdc_His_kin_sub3_dim/P"/>
</dbReference>
<dbReference type="EMBL" id="SDKK01000014">
    <property type="protein sequence ID" value="TYC55073.1"/>
    <property type="molecule type" value="Genomic_DNA"/>
</dbReference>
<evidence type="ECO:0000259" key="11">
    <source>
        <dbReference type="PROSITE" id="PS50885"/>
    </source>
</evidence>
<gene>
    <name evidence="12" type="ORF">ETQ85_15245</name>
</gene>
<dbReference type="GO" id="GO:0000155">
    <property type="term" value="F:phosphorelay sensor kinase activity"/>
    <property type="evidence" value="ECO:0007669"/>
    <property type="project" value="InterPro"/>
</dbReference>
<dbReference type="CDD" id="cd16917">
    <property type="entry name" value="HATPase_UhpB-NarQ-NarX-like"/>
    <property type="match status" value="1"/>
</dbReference>
<evidence type="ECO:0000256" key="9">
    <source>
        <dbReference type="SAM" id="Phobius"/>
    </source>
</evidence>
<dbReference type="Gene3D" id="1.20.5.1930">
    <property type="match status" value="1"/>
</dbReference>
<name>A0A6C2CNQ2_9RHOO</name>
<dbReference type="PROSITE" id="PS50885">
    <property type="entry name" value="HAMP"/>
    <property type="match status" value="1"/>
</dbReference>
<feature type="domain" description="Histidine kinase" evidence="10">
    <location>
        <begin position="235"/>
        <end position="428"/>
    </location>
</feature>
<feature type="coiled-coil region" evidence="8">
    <location>
        <begin position="200"/>
        <end position="230"/>
    </location>
</feature>
<comment type="catalytic activity">
    <reaction evidence="1">
        <text>ATP + protein L-histidine = ADP + protein N-phospho-L-histidine.</text>
        <dbReference type="EC" id="2.7.13.3"/>
    </reaction>
</comment>
<dbReference type="Gene3D" id="3.30.565.10">
    <property type="entry name" value="Histidine kinase-like ATPase, C-terminal domain"/>
    <property type="match status" value="1"/>
</dbReference>
<proteinExistence type="predicted"/>
<keyword evidence="9" id="KW-1133">Transmembrane helix</keyword>
<dbReference type="Gene3D" id="6.10.340.10">
    <property type="match status" value="1"/>
</dbReference>
<evidence type="ECO:0000256" key="7">
    <source>
        <dbReference type="ARBA" id="ARBA00023012"/>
    </source>
</evidence>